<reference evidence="4 5" key="1">
    <citation type="submission" date="2021-10" db="EMBL/GenBank/DDBJ databases">
        <title>Anaerobic single-cell dispensing facilitates the cultivation of human gut bacteria.</title>
        <authorList>
            <person name="Afrizal A."/>
        </authorList>
    </citation>
    <scope>NUCLEOTIDE SEQUENCE [LARGE SCALE GENOMIC DNA]</scope>
    <source>
        <strain evidence="4 5">CLA-AA-H276</strain>
    </source>
</reference>
<dbReference type="EMBL" id="JAJEPS010000001">
    <property type="protein sequence ID" value="MCC2125003.1"/>
    <property type="molecule type" value="Genomic_DNA"/>
</dbReference>
<protein>
    <submittedName>
        <fullName evidence="4">Lytic transglycosylase domain-containing protein</fullName>
    </submittedName>
</protein>
<dbReference type="RefSeq" id="WP_308458495.1">
    <property type="nucleotide sequence ID" value="NZ_JAJEPS010000001.1"/>
</dbReference>
<evidence type="ECO:0000256" key="2">
    <source>
        <dbReference type="SAM" id="Phobius"/>
    </source>
</evidence>
<gene>
    <name evidence="4" type="ORF">LKD36_02285</name>
</gene>
<dbReference type="InterPro" id="IPR008258">
    <property type="entry name" value="Transglycosylase_SLT_dom_1"/>
</dbReference>
<dbReference type="Pfam" id="PF01464">
    <property type="entry name" value="SLT"/>
    <property type="match status" value="1"/>
</dbReference>
<organism evidence="4 5">
    <name type="scientific">Hominiventricola filiformis</name>
    <dbReference type="NCBI Taxonomy" id="2885352"/>
    <lineage>
        <taxon>Bacteria</taxon>
        <taxon>Bacillati</taxon>
        <taxon>Bacillota</taxon>
        <taxon>Clostridia</taxon>
        <taxon>Lachnospirales</taxon>
        <taxon>Lachnospiraceae</taxon>
        <taxon>Hominiventricola</taxon>
    </lineage>
</organism>
<evidence type="ECO:0000313" key="4">
    <source>
        <dbReference type="EMBL" id="MCC2125003.1"/>
    </source>
</evidence>
<keyword evidence="5" id="KW-1185">Reference proteome</keyword>
<keyword evidence="2" id="KW-0472">Membrane</keyword>
<sequence>METGRKTRLRRILRRKRIKRAIKAYGNYIAAGLLAVVVIVFTVGAAVKPAANSLPEDTKEPEPTPPTTEAVQQEPYPFNLMSLDWSGEELEGWTRYEVPEDYADHGGYFPECMQQFTYIICKQNGVDYALVLAIIETESGYRWDATSSEGSTGYMQVLAKWHEERMHRLNVDNVENPYFNIMVGVDYLAELQERFDTKAEVLTAYNYGVTGAYQHVWNKGLTDTEYSREVQQAKERIERRMRGEW</sequence>
<dbReference type="CDD" id="cd00254">
    <property type="entry name" value="LT-like"/>
    <property type="match status" value="1"/>
</dbReference>
<feature type="transmembrane region" description="Helical" evidence="2">
    <location>
        <begin position="21"/>
        <end position="47"/>
    </location>
</feature>
<feature type="region of interest" description="Disordered" evidence="1">
    <location>
        <begin position="53"/>
        <end position="73"/>
    </location>
</feature>
<keyword evidence="2" id="KW-1133">Transmembrane helix</keyword>
<dbReference type="InterPro" id="IPR023346">
    <property type="entry name" value="Lysozyme-like_dom_sf"/>
</dbReference>
<evidence type="ECO:0000256" key="1">
    <source>
        <dbReference type="SAM" id="MobiDB-lite"/>
    </source>
</evidence>
<evidence type="ECO:0000313" key="5">
    <source>
        <dbReference type="Proteomes" id="UP001198220"/>
    </source>
</evidence>
<proteinExistence type="predicted"/>
<dbReference type="Proteomes" id="UP001198220">
    <property type="component" value="Unassembled WGS sequence"/>
</dbReference>
<evidence type="ECO:0000259" key="3">
    <source>
        <dbReference type="Pfam" id="PF01464"/>
    </source>
</evidence>
<dbReference type="AlphaFoldDB" id="A0AAE3A7R7"/>
<comment type="caution">
    <text evidence="4">The sequence shown here is derived from an EMBL/GenBank/DDBJ whole genome shotgun (WGS) entry which is preliminary data.</text>
</comment>
<dbReference type="SUPFAM" id="SSF53955">
    <property type="entry name" value="Lysozyme-like"/>
    <property type="match status" value="1"/>
</dbReference>
<accession>A0AAE3A7R7</accession>
<feature type="domain" description="Transglycosylase SLT" evidence="3">
    <location>
        <begin position="122"/>
        <end position="209"/>
    </location>
</feature>
<keyword evidence="2" id="KW-0812">Transmembrane</keyword>
<name>A0AAE3A7R7_9FIRM</name>
<dbReference type="Gene3D" id="1.10.530.10">
    <property type="match status" value="1"/>
</dbReference>